<dbReference type="EMBL" id="HBIB01014452">
    <property type="protein sequence ID" value="CAE0247108.1"/>
    <property type="molecule type" value="Transcribed_RNA"/>
</dbReference>
<dbReference type="GO" id="GO:0003356">
    <property type="term" value="P:regulation of cilium beat frequency"/>
    <property type="evidence" value="ECO:0007669"/>
    <property type="project" value="TreeGrafter"/>
</dbReference>
<evidence type="ECO:0000256" key="8">
    <source>
        <dbReference type="ARBA" id="ARBA00023273"/>
    </source>
</evidence>
<dbReference type="PANTHER" id="PTHR21442:SF0">
    <property type="entry name" value="CILIA- AND FLAGELLA-ASSOCIATED PROTEIN 206"/>
    <property type="match status" value="1"/>
</dbReference>
<evidence type="ECO:0000313" key="11">
    <source>
        <dbReference type="EMBL" id="CAE0247108.1"/>
    </source>
</evidence>
<evidence type="ECO:0000256" key="5">
    <source>
        <dbReference type="ARBA" id="ARBA00022794"/>
    </source>
</evidence>
<organism evidence="11">
    <name type="scientific">Palpitomonas bilix</name>
    <dbReference type="NCBI Taxonomy" id="652834"/>
    <lineage>
        <taxon>Eukaryota</taxon>
        <taxon>Eukaryota incertae sedis</taxon>
    </lineage>
</organism>
<evidence type="ECO:0000256" key="9">
    <source>
        <dbReference type="SAM" id="Coils"/>
    </source>
</evidence>
<evidence type="ECO:0000256" key="7">
    <source>
        <dbReference type="ARBA" id="ARBA00023212"/>
    </source>
</evidence>
<dbReference type="GO" id="GO:0036064">
    <property type="term" value="C:ciliary basal body"/>
    <property type="evidence" value="ECO:0007669"/>
    <property type="project" value="TreeGrafter"/>
</dbReference>
<evidence type="ECO:0000256" key="3">
    <source>
        <dbReference type="ARBA" id="ARBA00021602"/>
    </source>
</evidence>
<evidence type="ECO:0000256" key="4">
    <source>
        <dbReference type="ARBA" id="ARBA00022490"/>
    </source>
</evidence>
<name>A0A7S3D5L2_9EUKA</name>
<proteinExistence type="inferred from homology"/>
<keyword evidence="5" id="KW-0970">Cilium biogenesis/degradation</keyword>
<keyword evidence="8" id="KW-0966">Cell projection</keyword>
<gene>
    <name evidence="11" type="ORF">PBIL07802_LOCUS9298</name>
</gene>
<accession>A0A7S3D5L2</accession>
<keyword evidence="9" id="KW-0175">Coiled coil</keyword>
<reference evidence="11" key="1">
    <citation type="submission" date="2021-01" db="EMBL/GenBank/DDBJ databases">
        <authorList>
            <person name="Corre E."/>
            <person name="Pelletier E."/>
            <person name="Niang G."/>
            <person name="Scheremetjew M."/>
            <person name="Finn R."/>
            <person name="Kale V."/>
            <person name="Holt S."/>
            <person name="Cochrane G."/>
            <person name="Meng A."/>
            <person name="Brown T."/>
            <person name="Cohen L."/>
        </authorList>
    </citation>
    <scope>NUCLEOTIDE SEQUENCE</scope>
    <source>
        <strain evidence="11">NIES-2562</strain>
    </source>
</reference>
<evidence type="ECO:0000256" key="1">
    <source>
        <dbReference type="ARBA" id="ARBA00004430"/>
    </source>
</evidence>
<dbReference type="AlphaFoldDB" id="A0A7S3D5L2"/>
<comment type="similarity">
    <text evidence="2">Belongs to the CFAP206 family.</text>
</comment>
<keyword evidence="6" id="KW-0969">Cilium</keyword>
<evidence type="ECO:0000256" key="10">
    <source>
        <dbReference type="SAM" id="MobiDB-lite"/>
    </source>
</evidence>
<dbReference type="Pfam" id="PF12018">
    <property type="entry name" value="FAP206"/>
    <property type="match status" value="1"/>
</dbReference>
<evidence type="ECO:0000256" key="6">
    <source>
        <dbReference type="ARBA" id="ARBA00023069"/>
    </source>
</evidence>
<keyword evidence="4" id="KW-0963">Cytoplasm</keyword>
<dbReference type="PANTHER" id="PTHR21442">
    <property type="entry name" value="CILIA- AND FLAGELLA-ASSOCIATED PROTEIN 206"/>
    <property type="match status" value="1"/>
</dbReference>
<dbReference type="InterPro" id="IPR021897">
    <property type="entry name" value="FAP206"/>
</dbReference>
<protein>
    <recommendedName>
        <fullName evidence="3">Cilia- and flagella-associated protein 206</fullName>
    </recommendedName>
</protein>
<keyword evidence="7" id="KW-0206">Cytoskeleton</keyword>
<feature type="compositionally biased region" description="Polar residues" evidence="10">
    <location>
        <begin position="560"/>
        <end position="580"/>
    </location>
</feature>
<dbReference type="GO" id="GO:0005930">
    <property type="term" value="C:axoneme"/>
    <property type="evidence" value="ECO:0007669"/>
    <property type="project" value="UniProtKB-SubCell"/>
</dbReference>
<feature type="coiled-coil region" evidence="9">
    <location>
        <begin position="274"/>
        <end position="301"/>
    </location>
</feature>
<feature type="region of interest" description="Disordered" evidence="10">
    <location>
        <begin position="545"/>
        <end position="594"/>
    </location>
</feature>
<evidence type="ECO:0000256" key="2">
    <source>
        <dbReference type="ARBA" id="ARBA00010500"/>
    </source>
</evidence>
<sequence>MAEKNEIVADVCRKVKGSSREIVSLFCEIVAFESGDKFDLTKKLSDDEAADLANHVADRLKEKNDVGAETLKMQARFHSAYAEELENVESMHRLKQSAMDELRQDIVKMKPTSETDFETISMLHRRIFSFLMLAYDEKLSAVEREVAAAMESVFPRAGLKSFVALSVSDKSNQLMELFNIVFGIRLFNKEVGKGGVSIDNVPQNLLRDCASLTAKLEEETRAAMTQITSTTDAACFVAQKLSEGDEETMNQRLGRVKMELIHRHQYYHFLSSLLDEINATVANAEEMHERYSKQMKDLTTLVGGRSSVPKDQVYPKFDILAATWMRLDALWQTVKAFERIFKCLQSYKEPFESIFAGNDIDADAVMGASETSLLPEAGEEAADENTSAMIVQIKEGEEVPVPALHGFCPVSLVEQRGLLRRGQTDKGMVLNEQSLYACVDDNAQRLLVRNPTKYTAGVLSVVKDLPQLVHLLRLDANFPSLSVQRALANEPVKTYSHRPKMVDADSQTPTHFVEKNIDYSYDWNEWNLRRRALQLADLRNKATVSTQSNQSHFRRDVDTQHYSPRQQATQTMKESSTNVPKNERTLVGGRGNPENRVKVVNMQLEL</sequence>
<comment type="subcellular location">
    <subcellularLocation>
        <location evidence="1">Cytoplasm</location>
        <location evidence="1">Cytoskeleton</location>
        <location evidence="1">Cilium axoneme</location>
    </subcellularLocation>
</comment>
<dbReference type="GO" id="GO:0030030">
    <property type="term" value="P:cell projection organization"/>
    <property type="evidence" value="ECO:0007669"/>
    <property type="project" value="UniProtKB-KW"/>
</dbReference>